<dbReference type="Gene3D" id="2.10.25.10">
    <property type="entry name" value="Laminin"/>
    <property type="match status" value="1"/>
</dbReference>
<dbReference type="SUPFAM" id="SSF57567">
    <property type="entry name" value="Serine protease inhibitors"/>
    <property type="match status" value="1"/>
</dbReference>
<proteinExistence type="predicted"/>
<dbReference type="InterPro" id="IPR036084">
    <property type="entry name" value="Ser_inhib-like_sf"/>
</dbReference>
<feature type="signal peptide" evidence="1">
    <location>
        <begin position="1"/>
        <end position="20"/>
    </location>
</feature>
<evidence type="ECO:0000313" key="2">
    <source>
        <dbReference type="EMBL" id="GFY45089.1"/>
    </source>
</evidence>
<feature type="chain" id="PRO_5036492004" description="TIL domain-containing protein" evidence="1">
    <location>
        <begin position="21"/>
        <end position="92"/>
    </location>
</feature>
<keyword evidence="3" id="KW-1185">Reference proteome</keyword>
<evidence type="ECO:0000313" key="3">
    <source>
        <dbReference type="Proteomes" id="UP000886998"/>
    </source>
</evidence>
<dbReference type="EMBL" id="BMAV01004616">
    <property type="protein sequence ID" value="GFY45089.1"/>
    <property type="molecule type" value="Genomic_DNA"/>
</dbReference>
<dbReference type="AlphaFoldDB" id="A0A8X6X300"/>
<evidence type="ECO:0008006" key="4">
    <source>
        <dbReference type="Google" id="ProtNLM"/>
    </source>
</evidence>
<comment type="caution">
    <text evidence="2">The sequence shown here is derived from an EMBL/GenBank/DDBJ whole genome shotgun (WGS) entry which is preliminary data.</text>
</comment>
<dbReference type="CDD" id="cd19941">
    <property type="entry name" value="TIL"/>
    <property type="match status" value="1"/>
</dbReference>
<protein>
    <recommendedName>
        <fullName evidence="4">TIL domain-containing protein</fullName>
    </recommendedName>
</protein>
<sequence>MKFVLIFCAIAFMFSADSLAVNTRSSKAHHECRGNSTYGSYSLCRVRCDDYDNPPHACPASIIQGCMCNEGYIPVDKNTNPLRCVKPEDCPK</sequence>
<accession>A0A8X6X300</accession>
<organism evidence="2 3">
    <name type="scientific">Trichonephila inaurata madagascariensis</name>
    <dbReference type="NCBI Taxonomy" id="2747483"/>
    <lineage>
        <taxon>Eukaryota</taxon>
        <taxon>Metazoa</taxon>
        <taxon>Ecdysozoa</taxon>
        <taxon>Arthropoda</taxon>
        <taxon>Chelicerata</taxon>
        <taxon>Arachnida</taxon>
        <taxon>Araneae</taxon>
        <taxon>Araneomorphae</taxon>
        <taxon>Entelegynae</taxon>
        <taxon>Araneoidea</taxon>
        <taxon>Nephilidae</taxon>
        <taxon>Trichonephila</taxon>
        <taxon>Trichonephila inaurata</taxon>
    </lineage>
</organism>
<name>A0A8X6X300_9ARAC</name>
<keyword evidence="1" id="KW-0732">Signal</keyword>
<dbReference type="OrthoDB" id="6424117at2759"/>
<reference evidence="2" key="1">
    <citation type="submission" date="2020-08" db="EMBL/GenBank/DDBJ databases">
        <title>Multicomponent nature underlies the extraordinary mechanical properties of spider dragline silk.</title>
        <authorList>
            <person name="Kono N."/>
            <person name="Nakamura H."/>
            <person name="Mori M."/>
            <person name="Yoshida Y."/>
            <person name="Ohtoshi R."/>
            <person name="Malay A.D."/>
            <person name="Moran D.A.P."/>
            <person name="Tomita M."/>
            <person name="Numata K."/>
            <person name="Arakawa K."/>
        </authorList>
    </citation>
    <scope>NUCLEOTIDE SEQUENCE</scope>
</reference>
<dbReference type="Proteomes" id="UP000886998">
    <property type="component" value="Unassembled WGS sequence"/>
</dbReference>
<gene>
    <name evidence="2" type="ORF">TNIN_139221</name>
</gene>
<evidence type="ECO:0000256" key="1">
    <source>
        <dbReference type="SAM" id="SignalP"/>
    </source>
</evidence>